<evidence type="ECO:0000256" key="1">
    <source>
        <dbReference type="SAM" id="MobiDB-lite"/>
    </source>
</evidence>
<sequence>MSHPTAAPLPTPPAAPSPGDHSARFLEHMFLLKMQQTMAQRALRSSSSGLPLFATEQPHSYVDGSVLPRIQRHIKHGFENLESMVQQTNLRLDALFSLIEDSCMPPLVSMPSNMTGTAHETADDDLPEMPPLVDHEGRLYYLDGRVETSAAPAVVVAELATTSKDVLQWSAPLPTCGNVGCIAVEHSSVLQHAVEQPHEPATAQSNADEDKMDDEVSDAQMDDEVSDAETEGTLPAGSGEDADTETFDEPTPSSLKASGWADDEWEPTNVETERFVYPGTSRRLSDRSRKSSPHNFYSGFRKPDQRSLAGDDACEDGQGEEDPEIRINRIQIALLEAKLKLAKKELEIAQRREAEGGESSMDEAED</sequence>
<proteinExistence type="predicted"/>
<gene>
    <name evidence="2" type="ORF">RHTO0S_10e05468g</name>
</gene>
<organism evidence="2">
    <name type="scientific">Rhodotorula toruloides</name>
    <name type="common">Yeast</name>
    <name type="synonym">Rhodosporidium toruloides</name>
    <dbReference type="NCBI Taxonomy" id="5286"/>
    <lineage>
        <taxon>Eukaryota</taxon>
        <taxon>Fungi</taxon>
        <taxon>Dikarya</taxon>
        <taxon>Basidiomycota</taxon>
        <taxon>Pucciniomycotina</taxon>
        <taxon>Microbotryomycetes</taxon>
        <taxon>Sporidiobolales</taxon>
        <taxon>Sporidiobolaceae</taxon>
        <taxon>Rhodotorula</taxon>
    </lineage>
</organism>
<reference evidence="2" key="1">
    <citation type="journal article" date="2014" name="Genome Announc.">
        <title>Draft genome sequence of Rhodosporidium toruloides CECT1137, an oleaginous yeast of biotechnological interest.</title>
        <authorList>
            <person name="Morin N."/>
            <person name="Calcas X."/>
            <person name="Devillers H."/>
            <person name="Durrens P."/>
            <person name="Sherman D.J."/>
            <person name="Nicaud J.-M."/>
            <person name="Neuveglise C."/>
        </authorList>
    </citation>
    <scope>NUCLEOTIDE SEQUENCE</scope>
    <source>
        <strain evidence="2">CECT1137</strain>
    </source>
</reference>
<feature type="region of interest" description="Disordered" evidence="1">
    <location>
        <begin position="1"/>
        <end position="21"/>
    </location>
</feature>
<name>A0A061BB91_RHOTO</name>
<protein>
    <submittedName>
        <fullName evidence="2">RHTO0S10e05468g1_1</fullName>
    </submittedName>
</protein>
<dbReference type="OrthoDB" id="2526891at2759"/>
<dbReference type="AlphaFoldDB" id="A0A061BB91"/>
<evidence type="ECO:0000313" key="2">
    <source>
        <dbReference type="EMBL" id="CDR45143.1"/>
    </source>
</evidence>
<feature type="compositionally biased region" description="Pro residues" evidence="1">
    <location>
        <begin position="7"/>
        <end position="16"/>
    </location>
</feature>
<accession>A0A061BB91</accession>
<feature type="compositionally biased region" description="Acidic residues" evidence="1">
    <location>
        <begin position="210"/>
        <end position="230"/>
    </location>
</feature>
<feature type="region of interest" description="Disordered" evidence="1">
    <location>
        <begin position="192"/>
        <end position="323"/>
    </location>
</feature>
<feature type="compositionally biased region" description="Acidic residues" evidence="1">
    <location>
        <begin position="312"/>
        <end position="323"/>
    </location>
</feature>
<dbReference type="EMBL" id="LK052945">
    <property type="protein sequence ID" value="CDR45143.1"/>
    <property type="molecule type" value="Genomic_DNA"/>
</dbReference>